<dbReference type="EMBL" id="JAHRHJ020000004">
    <property type="protein sequence ID" value="KAH9317696.1"/>
    <property type="molecule type" value="Genomic_DNA"/>
</dbReference>
<evidence type="ECO:0000313" key="2">
    <source>
        <dbReference type="EMBL" id="KAH9317696.1"/>
    </source>
</evidence>
<organism evidence="2 3">
    <name type="scientific">Taxus chinensis</name>
    <name type="common">Chinese yew</name>
    <name type="synonym">Taxus wallichiana var. chinensis</name>
    <dbReference type="NCBI Taxonomy" id="29808"/>
    <lineage>
        <taxon>Eukaryota</taxon>
        <taxon>Viridiplantae</taxon>
        <taxon>Streptophyta</taxon>
        <taxon>Embryophyta</taxon>
        <taxon>Tracheophyta</taxon>
        <taxon>Spermatophyta</taxon>
        <taxon>Pinopsida</taxon>
        <taxon>Pinidae</taxon>
        <taxon>Conifers II</taxon>
        <taxon>Cupressales</taxon>
        <taxon>Taxaceae</taxon>
        <taxon>Taxus</taxon>
    </lineage>
</organism>
<keyword evidence="3" id="KW-1185">Reference proteome</keyword>
<feature type="non-terminal residue" evidence="2">
    <location>
        <position position="1"/>
    </location>
</feature>
<evidence type="ECO:0000256" key="1">
    <source>
        <dbReference type="SAM" id="MobiDB-lite"/>
    </source>
</evidence>
<gene>
    <name evidence="2" type="ORF">KI387_019465</name>
</gene>
<sequence length="58" mass="6022">SGTSGQLVCEPARSDEMSQGSPEQLGRRYAKYAKPAEPGESGKFVPNGPKANGTSGPR</sequence>
<dbReference type="Proteomes" id="UP000824469">
    <property type="component" value="Unassembled WGS sequence"/>
</dbReference>
<proteinExistence type="predicted"/>
<name>A0AA38G6J7_TAXCH</name>
<dbReference type="AlphaFoldDB" id="A0AA38G6J7"/>
<feature type="region of interest" description="Disordered" evidence="1">
    <location>
        <begin position="1"/>
        <end position="58"/>
    </location>
</feature>
<feature type="non-terminal residue" evidence="2">
    <location>
        <position position="58"/>
    </location>
</feature>
<evidence type="ECO:0000313" key="3">
    <source>
        <dbReference type="Proteomes" id="UP000824469"/>
    </source>
</evidence>
<comment type="caution">
    <text evidence="2">The sequence shown here is derived from an EMBL/GenBank/DDBJ whole genome shotgun (WGS) entry which is preliminary data.</text>
</comment>
<protein>
    <submittedName>
        <fullName evidence="2">Uncharacterized protein</fullName>
    </submittedName>
</protein>
<reference evidence="2 3" key="1">
    <citation type="journal article" date="2021" name="Nat. Plants">
        <title>The Taxus genome provides insights into paclitaxel biosynthesis.</title>
        <authorList>
            <person name="Xiong X."/>
            <person name="Gou J."/>
            <person name="Liao Q."/>
            <person name="Li Y."/>
            <person name="Zhou Q."/>
            <person name="Bi G."/>
            <person name="Li C."/>
            <person name="Du R."/>
            <person name="Wang X."/>
            <person name="Sun T."/>
            <person name="Guo L."/>
            <person name="Liang H."/>
            <person name="Lu P."/>
            <person name="Wu Y."/>
            <person name="Zhang Z."/>
            <person name="Ro D.K."/>
            <person name="Shang Y."/>
            <person name="Huang S."/>
            <person name="Yan J."/>
        </authorList>
    </citation>
    <scope>NUCLEOTIDE SEQUENCE [LARGE SCALE GENOMIC DNA]</scope>
    <source>
        <strain evidence="2">Ta-2019</strain>
    </source>
</reference>
<accession>A0AA38G6J7</accession>